<dbReference type="Pfam" id="PF08808">
    <property type="entry name" value="RES"/>
    <property type="match status" value="1"/>
</dbReference>
<dbReference type="Proteomes" id="UP001165296">
    <property type="component" value="Unassembled WGS sequence"/>
</dbReference>
<protein>
    <submittedName>
        <fullName evidence="2">RES domain-containing protein</fullName>
    </submittedName>
</protein>
<accession>A0ABS8AYC8</accession>
<organism evidence="2 3">
    <name type="scientific">Hymenobacter lucidus</name>
    <dbReference type="NCBI Taxonomy" id="2880930"/>
    <lineage>
        <taxon>Bacteria</taxon>
        <taxon>Pseudomonadati</taxon>
        <taxon>Bacteroidota</taxon>
        <taxon>Cytophagia</taxon>
        <taxon>Cytophagales</taxon>
        <taxon>Hymenobacteraceae</taxon>
        <taxon>Hymenobacter</taxon>
    </lineage>
</organism>
<proteinExistence type="predicted"/>
<name>A0ABS8AYC8_9BACT</name>
<dbReference type="EMBL" id="JAJADR010000011">
    <property type="protein sequence ID" value="MCB2410820.1"/>
    <property type="molecule type" value="Genomic_DNA"/>
</dbReference>
<gene>
    <name evidence="2" type="ORF">LGH74_22725</name>
</gene>
<evidence type="ECO:0000313" key="3">
    <source>
        <dbReference type="Proteomes" id="UP001165296"/>
    </source>
</evidence>
<feature type="domain" description="RES" evidence="1">
    <location>
        <begin position="81"/>
        <end position="224"/>
    </location>
</feature>
<keyword evidence="3" id="KW-1185">Reference proteome</keyword>
<comment type="caution">
    <text evidence="2">The sequence shown here is derived from an EMBL/GenBank/DDBJ whole genome shotgun (WGS) entry which is preliminary data.</text>
</comment>
<dbReference type="InterPro" id="IPR014914">
    <property type="entry name" value="RES_dom"/>
</dbReference>
<evidence type="ECO:0000313" key="2">
    <source>
        <dbReference type="EMBL" id="MCB2410820.1"/>
    </source>
</evidence>
<evidence type="ECO:0000259" key="1">
    <source>
        <dbReference type="Pfam" id="PF08808"/>
    </source>
</evidence>
<reference evidence="2" key="1">
    <citation type="submission" date="2021-10" db="EMBL/GenBank/DDBJ databases">
        <authorList>
            <person name="Dean J.D."/>
            <person name="Kim M.K."/>
            <person name="Newey C.N."/>
            <person name="Stoker T.S."/>
            <person name="Thompson D.W."/>
            <person name="Grose J.H."/>
        </authorList>
    </citation>
    <scope>NUCLEOTIDE SEQUENCE</scope>
    <source>
        <strain evidence="2">BT178</strain>
    </source>
</reference>
<dbReference type="RefSeq" id="WP_226180091.1">
    <property type="nucleotide sequence ID" value="NZ_JAJADR010000011.1"/>
</dbReference>
<sequence length="297" mass="33335">MKVCASDLSSAATLVKRRLASLQHLDLRQHSIEDLTERVRELLEGQPLRCLEFAPGLLLYRGLPSEKLPERVADVSYPPAERVRYDQRANRAGVPMFYCSATWHPPFFEARVQPGDQIVISRWRTCRPLRILSFGYADTCPDDPHTNRDQALRRALGQLPVPACHIAAFLTRAFTRTVTDDNQHHYRLSIAIAEACQLGHAFDGLLYPSAAMASPAHNLALHPRCLDTGKLALDYVEHLRVNRVTPDTDTLDVHSLDIARGADADGRLRWLGQPGNWVLRESSTASDCRLQGGQWQC</sequence>